<dbReference type="Proteomes" id="UP001642464">
    <property type="component" value="Unassembled WGS sequence"/>
</dbReference>
<reference evidence="1 2" key="1">
    <citation type="submission" date="2024-02" db="EMBL/GenBank/DDBJ databases">
        <authorList>
            <person name="Chen Y."/>
            <person name="Shah S."/>
            <person name="Dougan E. K."/>
            <person name="Thang M."/>
            <person name="Chan C."/>
        </authorList>
    </citation>
    <scope>NUCLEOTIDE SEQUENCE [LARGE SCALE GENOMIC DNA]</scope>
</reference>
<keyword evidence="2" id="KW-1185">Reference proteome</keyword>
<gene>
    <name evidence="1" type="ORF">SCF082_LOCUS1215</name>
</gene>
<comment type="caution">
    <text evidence="1">The sequence shown here is derived from an EMBL/GenBank/DDBJ whole genome shotgun (WGS) entry which is preliminary data.</text>
</comment>
<evidence type="ECO:0000313" key="2">
    <source>
        <dbReference type="Proteomes" id="UP001642464"/>
    </source>
</evidence>
<proteinExistence type="predicted"/>
<organism evidence="1 2">
    <name type="scientific">Durusdinium trenchii</name>
    <dbReference type="NCBI Taxonomy" id="1381693"/>
    <lineage>
        <taxon>Eukaryota</taxon>
        <taxon>Sar</taxon>
        <taxon>Alveolata</taxon>
        <taxon>Dinophyceae</taxon>
        <taxon>Suessiales</taxon>
        <taxon>Symbiodiniaceae</taxon>
        <taxon>Durusdinium</taxon>
    </lineage>
</organism>
<accession>A0ABP0HCT9</accession>
<name>A0ABP0HCT9_9DINO</name>
<sequence>MHSFNVIQGKDVVIKHRNCAGLASTVSQGHPMCPLCFDIGQNRNIAHQTAKLFVKTLAARLLSCRLFSIEAEQGFIQEARKSSVYKAGWQAALEKVLKMKVSQLQKFVRTSWLSLGDEWRTPAYKQKVACLVAPCLSVNLGNYQPEVAQRASGLAKAISSGQLHTIADVELKLAASVANGALRHHPLVQGLLVAAVEQSRRLDRGANCMRNLQVSETERNMMIEAAVVISQSASSKDLLKTFGIACLDEKVQAFDPGSASLPDPWLANDNITVLENNARMIQNAIPLQKDWEQPARRFTLVMDETYILRSLDPMCTRHGRGFAGTAFSAFATMTGDPLVGDGGFLELGEHELPELDQLKHAGRMQEFLLADSSFYKMKQIPRFSVCCTPLSADTNGEQMVQLLGRILKGVGEIVTTIAGYDPMSDKLSCMFLNPYHLVLDATEKDSSKMKIPWSLRGLMVANLLVSSVQSAVMCPDVSAVQKLENVMTFHVCIDIGQLMAWTKETACKVRKGTLYWHPETILHMKHAIVWIFDDSAHVS</sequence>
<dbReference type="EMBL" id="CAXAMM010000570">
    <property type="protein sequence ID" value="CAK8988019.1"/>
    <property type="molecule type" value="Genomic_DNA"/>
</dbReference>
<evidence type="ECO:0000313" key="1">
    <source>
        <dbReference type="EMBL" id="CAK8988019.1"/>
    </source>
</evidence>
<protein>
    <submittedName>
        <fullName evidence="1">Uncharacterized protein</fullName>
    </submittedName>
</protein>